<dbReference type="Pfam" id="PF01841">
    <property type="entry name" value="Transglut_core"/>
    <property type="match status" value="1"/>
</dbReference>
<reference evidence="2" key="2">
    <citation type="submission" date="2020-09" db="EMBL/GenBank/DDBJ databases">
        <authorList>
            <person name="Sun Q."/>
            <person name="Zhou Y."/>
        </authorList>
    </citation>
    <scope>NUCLEOTIDE SEQUENCE</scope>
    <source>
        <strain evidence="2">CGMCC 1.15448</strain>
    </source>
</reference>
<dbReference type="PANTHER" id="PTHR33490:SF6">
    <property type="entry name" value="SLL1049 PROTEIN"/>
    <property type="match status" value="1"/>
</dbReference>
<evidence type="ECO:0000313" key="3">
    <source>
        <dbReference type="Proteomes" id="UP000607559"/>
    </source>
</evidence>
<dbReference type="InterPro" id="IPR013589">
    <property type="entry name" value="Bac_transglu_N"/>
</dbReference>
<reference evidence="2" key="1">
    <citation type="journal article" date="2014" name="Int. J. Syst. Evol. Microbiol.">
        <title>Complete genome sequence of Corynebacterium casei LMG S-19264T (=DSM 44701T), isolated from a smear-ripened cheese.</title>
        <authorList>
            <consortium name="US DOE Joint Genome Institute (JGI-PGF)"/>
            <person name="Walter F."/>
            <person name="Albersmeier A."/>
            <person name="Kalinowski J."/>
            <person name="Ruckert C."/>
        </authorList>
    </citation>
    <scope>NUCLEOTIDE SEQUENCE</scope>
    <source>
        <strain evidence="2">CGMCC 1.15448</strain>
    </source>
</reference>
<evidence type="ECO:0000313" key="2">
    <source>
        <dbReference type="EMBL" id="GGB10858.1"/>
    </source>
</evidence>
<protein>
    <submittedName>
        <fullName evidence="2">Transglutaminase</fullName>
    </submittedName>
</protein>
<sequence>MPRFNIHHITKYTYEGPVRDSANQIVLFPVKDEFQEVLKHELTVTGEPVIEVYKDYYGNEVGSFTHAEPHTSLIIDSRIEVVTKQRPALQDSAEKEAQWAMLEQIRWQVPYIDFLKQERFASLSEVLESVCPDKARSQTPLEAALQLRTYVYEHFKYIKGVTSVESTLDEVWKLRAGVCQDFAHMLLVFLRQIQIPARYVSGYICPNQNGMRGEGATHAWIEAYIPFNGWVGLDPTNNCIADDLHVRLAVGRSFSDCSPVKGTYKGTAGQVLEVGVSVSYENGRTTEDVVTVLEQQPSINGSEVNSYRRYMEMMQQQ</sequence>
<dbReference type="PANTHER" id="PTHR33490">
    <property type="entry name" value="BLR5614 PROTEIN-RELATED"/>
    <property type="match status" value="1"/>
</dbReference>
<comment type="caution">
    <text evidence="2">The sequence shown here is derived from an EMBL/GenBank/DDBJ whole genome shotgun (WGS) entry which is preliminary data.</text>
</comment>
<evidence type="ECO:0000259" key="1">
    <source>
        <dbReference type="SMART" id="SM00460"/>
    </source>
</evidence>
<name>A0A8J2UFU3_9BACT</name>
<dbReference type="Proteomes" id="UP000607559">
    <property type="component" value="Unassembled WGS sequence"/>
</dbReference>
<dbReference type="Pfam" id="PF08379">
    <property type="entry name" value="Bact_transglu_N"/>
    <property type="match status" value="1"/>
</dbReference>
<feature type="domain" description="Transglutaminase-like" evidence="1">
    <location>
        <begin position="171"/>
        <end position="237"/>
    </location>
</feature>
<organism evidence="2 3">
    <name type="scientific">Puia dinghuensis</name>
    <dbReference type="NCBI Taxonomy" id="1792502"/>
    <lineage>
        <taxon>Bacteria</taxon>
        <taxon>Pseudomonadati</taxon>
        <taxon>Bacteroidota</taxon>
        <taxon>Chitinophagia</taxon>
        <taxon>Chitinophagales</taxon>
        <taxon>Chitinophagaceae</taxon>
        <taxon>Puia</taxon>
    </lineage>
</organism>
<proteinExistence type="predicted"/>
<dbReference type="SUPFAM" id="SSF54001">
    <property type="entry name" value="Cysteine proteinases"/>
    <property type="match status" value="1"/>
</dbReference>
<dbReference type="InterPro" id="IPR002931">
    <property type="entry name" value="Transglutaminase-like"/>
</dbReference>
<accession>A0A8J2UFU3</accession>
<dbReference type="EMBL" id="BMJC01000004">
    <property type="protein sequence ID" value="GGB10858.1"/>
    <property type="molecule type" value="Genomic_DNA"/>
</dbReference>
<dbReference type="RefSeq" id="WP_188934634.1">
    <property type="nucleotide sequence ID" value="NZ_BMJC01000004.1"/>
</dbReference>
<dbReference type="Gene3D" id="3.10.620.30">
    <property type="match status" value="1"/>
</dbReference>
<keyword evidence="3" id="KW-1185">Reference proteome</keyword>
<gene>
    <name evidence="2" type="ORF">GCM10011511_38030</name>
</gene>
<dbReference type="AlphaFoldDB" id="A0A8J2UFU3"/>
<dbReference type="SMART" id="SM00460">
    <property type="entry name" value="TGc"/>
    <property type="match status" value="1"/>
</dbReference>
<dbReference type="InterPro" id="IPR038765">
    <property type="entry name" value="Papain-like_cys_pep_sf"/>
</dbReference>